<proteinExistence type="predicted"/>
<dbReference type="InterPro" id="IPR036748">
    <property type="entry name" value="MTH938-like_sf"/>
</dbReference>
<gene>
    <name evidence="1" type="ORF">MRX98_03175</name>
</gene>
<dbReference type="PANTHER" id="PTHR15811:SF5">
    <property type="entry name" value="MTH938 DOMAIN-CONTAINING PROTEIN"/>
    <property type="match status" value="1"/>
</dbReference>
<dbReference type="AlphaFoldDB" id="A0AA41R059"/>
<dbReference type="Proteomes" id="UP001165427">
    <property type="component" value="Unassembled WGS sequence"/>
</dbReference>
<dbReference type="SUPFAM" id="SSF64076">
    <property type="entry name" value="MTH938-like"/>
    <property type="match status" value="1"/>
</dbReference>
<evidence type="ECO:0000313" key="1">
    <source>
        <dbReference type="EMBL" id="MCJ8499563.1"/>
    </source>
</evidence>
<dbReference type="InterPro" id="IPR007523">
    <property type="entry name" value="NDUFAF3/AAMDC"/>
</dbReference>
<protein>
    <submittedName>
        <fullName evidence="1">MTH938/NDUFAF3 family protein</fullName>
    </submittedName>
</protein>
<dbReference type="RefSeq" id="WP_246902934.1">
    <property type="nucleotide sequence ID" value="NZ_JALJRB010000002.1"/>
</dbReference>
<name>A0AA41R059_9BACT</name>
<dbReference type="Gene3D" id="3.40.1230.10">
    <property type="entry name" value="MTH938-like"/>
    <property type="match status" value="1"/>
</dbReference>
<accession>A0AA41R059</accession>
<comment type="caution">
    <text evidence="1">The sequence shown here is derived from an EMBL/GenBank/DDBJ whole genome shotgun (WGS) entry which is preliminary data.</text>
</comment>
<keyword evidence="2" id="KW-1185">Reference proteome</keyword>
<dbReference type="Pfam" id="PF04430">
    <property type="entry name" value="DUF498"/>
    <property type="match status" value="1"/>
</dbReference>
<dbReference type="PANTHER" id="PTHR15811">
    <property type="entry name" value="MTH938 DOMAIN-CONTAINING PROTEIN"/>
    <property type="match status" value="1"/>
</dbReference>
<dbReference type="GO" id="GO:0005737">
    <property type="term" value="C:cytoplasm"/>
    <property type="evidence" value="ECO:0007669"/>
    <property type="project" value="TreeGrafter"/>
</dbReference>
<dbReference type="EMBL" id="JALJRB010000002">
    <property type="protein sequence ID" value="MCJ8499563.1"/>
    <property type="molecule type" value="Genomic_DNA"/>
</dbReference>
<sequence>MSKPIIEHYTFGRMTVNGKVFTSDLIIHADGRIQDQWWRQRGHDLVPADIDALMAAPPRCLIIGTGADGRMSVDKRVLEQCRTQGIALEALPTAEAARRFNAAVAQEGTSVAGCFHLTC</sequence>
<organism evidence="1 2">
    <name type="scientific">Desulfatitalea alkaliphila</name>
    <dbReference type="NCBI Taxonomy" id="2929485"/>
    <lineage>
        <taxon>Bacteria</taxon>
        <taxon>Pseudomonadati</taxon>
        <taxon>Thermodesulfobacteriota</taxon>
        <taxon>Desulfobacteria</taxon>
        <taxon>Desulfobacterales</taxon>
        <taxon>Desulfosarcinaceae</taxon>
        <taxon>Desulfatitalea</taxon>
    </lineage>
</organism>
<reference evidence="1" key="1">
    <citation type="submission" date="2022-04" db="EMBL/GenBank/DDBJ databases">
        <title>Desulfatitalea alkaliphila sp. nov., a novel anaerobic sulfate-reducing bacterium isolated from terrestrial mud volcano, Taman Peninsula, Russia.</title>
        <authorList>
            <person name="Khomyakova M.A."/>
            <person name="Merkel A.Y."/>
            <person name="Slobodkin A.I."/>
        </authorList>
    </citation>
    <scope>NUCLEOTIDE SEQUENCE</scope>
    <source>
        <strain evidence="1">M08but</strain>
    </source>
</reference>
<evidence type="ECO:0000313" key="2">
    <source>
        <dbReference type="Proteomes" id="UP001165427"/>
    </source>
</evidence>